<dbReference type="InterPro" id="IPR020904">
    <property type="entry name" value="Sc_DH/Rdtase_CS"/>
</dbReference>
<dbReference type="PANTHER" id="PTHR24321:SF8">
    <property type="entry name" value="ESTRADIOL 17-BETA-DEHYDROGENASE 8-RELATED"/>
    <property type="match status" value="1"/>
</dbReference>
<dbReference type="Pfam" id="PF13561">
    <property type="entry name" value="adh_short_C2"/>
    <property type="match status" value="1"/>
</dbReference>
<dbReference type="GO" id="GO:0047936">
    <property type="term" value="F:glucose 1-dehydrogenase [NAD(P)+] activity"/>
    <property type="evidence" value="ECO:0007669"/>
    <property type="project" value="UniProtKB-EC"/>
</dbReference>
<dbReference type="PRINTS" id="PR00080">
    <property type="entry name" value="SDRFAMILY"/>
</dbReference>
<organism evidence="4 5">
    <name type="scientific">Candidatus Enterococcus moelleringii</name>
    <dbReference type="NCBI Taxonomy" id="2815325"/>
    <lineage>
        <taxon>Bacteria</taxon>
        <taxon>Bacillati</taxon>
        <taxon>Bacillota</taxon>
        <taxon>Bacilli</taxon>
        <taxon>Lactobacillales</taxon>
        <taxon>Enterococcaceae</taxon>
        <taxon>Enterococcus</taxon>
    </lineage>
</organism>
<evidence type="ECO:0000256" key="3">
    <source>
        <dbReference type="SAM" id="MobiDB-lite"/>
    </source>
</evidence>
<proteinExistence type="inferred from homology"/>
<evidence type="ECO:0000313" key="4">
    <source>
        <dbReference type="EMBL" id="MBO1305834.1"/>
    </source>
</evidence>
<reference evidence="4 5" key="1">
    <citation type="submission" date="2021-03" db="EMBL/GenBank/DDBJ databases">
        <title>Enterococcal diversity collection.</title>
        <authorList>
            <person name="Gilmore M.S."/>
            <person name="Schwartzman J."/>
            <person name="Van Tyne D."/>
            <person name="Martin M."/>
            <person name="Earl A.M."/>
            <person name="Manson A.L."/>
            <person name="Straub T."/>
            <person name="Salamzade R."/>
            <person name="Saavedra J."/>
            <person name="Lebreton F."/>
            <person name="Prichula J."/>
            <person name="Schaufler K."/>
            <person name="Gaca A."/>
            <person name="Sgardioli B."/>
            <person name="Wagenaar J."/>
            <person name="Strong T."/>
        </authorList>
    </citation>
    <scope>NUCLEOTIDE SEQUENCE [LARGE SCALE GENOMIC DNA]</scope>
    <source>
        <strain evidence="4 5">669A</strain>
    </source>
</reference>
<name>A0ABS3L875_9ENTE</name>
<dbReference type="EC" id="1.1.1.47" evidence="4"/>
<comment type="similarity">
    <text evidence="1">Belongs to the short-chain dehydrogenases/reductases (SDR) family.</text>
</comment>
<dbReference type="PROSITE" id="PS00061">
    <property type="entry name" value="ADH_SHORT"/>
    <property type="match status" value="1"/>
</dbReference>
<feature type="region of interest" description="Disordered" evidence="3">
    <location>
        <begin position="195"/>
        <end position="222"/>
    </location>
</feature>
<comment type="caution">
    <text evidence="4">The sequence shown here is derived from an EMBL/GenBank/DDBJ whole genome shotgun (WGS) entry which is preliminary data.</text>
</comment>
<evidence type="ECO:0000256" key="1">
    <source>
        <dbReference type="ARBA" id="ARBA00006484"/>
    </source>
</evidence>
<dbReference type="CDD" id="cd05233">
    <property type="entry name" value="SDR_c"/>
    <property type="match status" value="1"/>
</dbReference>
<dbReference type="PANTHER" id="PTHR24321">
    <property type="entry name" value="DEHYDROGENASES, SHORT CHAIN"/>
    <property type="match status" value="1"/>
</dbReference>
<dbReference type="InterPro" id="IPR036291">
    <property type="entry name" value="NAD(P)-bd_dom_sf"/>
</dbReference>
<dbReference type="Proteomes" id="UP000664601">
    <property type="component" value="Unassembled WGS sequence"/>
</dbReference>
<evidence type="ECO:0000256" key="2">
    <source>
        <dbReference type="ARBA" id="ARBA00023002"/>
    </source>
</evidence>
<gene>
    <name evidence="4" type="ORF">JZO70_06670</name>
</gene>
<dbReference type="RefSeq" id="WP_207672763.1">
    <property type="nucleotide sequence ID" value="NZ_JAFREM010000011.1"/>
</dbReference>
<dbReference type="NCBIfam" id="NF005559">
    <property type="entry name" value="PRK07231.1"/>
    <property type="match status" value="1"/>
</dbReference>
<evidence type="ECO:0000313" key="5">
    <source>
        <dbReference type="Proteomes" id="UP000664601"/>
    </source>
</evidence>
<keyword evidence="2 4" id="KW-0560">Oxidoreductase</keyword>
<sequence>MSVKDQVAIVTGGASGMGAAIVETLAANGAKVVIADLDLETAEELVEKLKQAGGSALAVETDVSDQEALEKMFKQTVDEFGTLDILINNAGIMDGREAIHDVTNDLWEKVMATNLNSVFYTSRLALDIFLEKESGVILNIASVAGLHGARGGAAYTAAKHATIGLTRNTAYMYAEKGIRANAIAPGTIDTGILDSDSSDDANDFGEERQDLGKGTNPRSGDPEEIAKAALFLVSDDASFVNGDVLVVDGGWTSY</sequence>
<dbReference type="Gene3D" id="3.40.50.720">
    <property type="entry name" value="NAD(P)-binding Rossmann-like Domain"/>
    <property type="match status" value="1"/>
</dbReference>
<dbReference type="PRINTS" id="PR00081">
    <property type="entry name" value="GDHRDH"/>
</dbReference>
<dbReference type="SUPFAM" id="SSF51735">
    <property type="entry name" value="NAD(P)-binding Rossmann-fold domains"/>
    <property type="match status" value="1"/>
</dbReference>
<accession>A0ABS3L875</accession>
<dbReference type="EMBL" id="JAFREM010000011">
    <property type="protein sequence ID" value="MBO1305834.1"/>
    <property type="molecule type" value="Genomic_DNA"/>
</dbReference>
<dbReference type="InterPro" id="IPR002347">
    <property type="entry name" value="SDR_fam"/>
</dbReference>
<keyword evidence="5" id="KW-1185">Reference proteome</keyword>
<protein>
    <submittedName>
        <fullName evidence="4">Glucose 1-dehydrogenase</fullName>
        <ecNumber evidence="4">1.1.1.47</ecNumber>
    </submittedName>
</protein>